<dbReference type="PANTHER" id="PTHR22911">
    <property type="entry name" value="ACYL-MALONYL CONDENSING ENZYME-RELATED"/>
    <property type="match status" value="1"/>
</dbReference>
<feature type="transmembrane region" description="Helical" evidence="1">
    <location>
        <begin position="97"/>
        <end position="115"/>
    </location>
</feature>
<feature type="transmembrane region" description="Helical" evidence="1">
    <location>
        <begin position="145"/>
        <end position="161"/>
    </location>
</feature>
<dbReference type="eggNOG" id="COG2962">
    <property type="taxonomic scope" value="Bacteria"/>
</dbReference>
<keyword evidence="1" id="KW-1133">Transmembrane helix</keyword>
<organism evidence="3 4">
    <name type="scientific">Psychromonas ingrahamii (strain DSM 17664 / CCUG 51855 / 37)</name>
    <dbReference type="NCBI Taxonomy" id="357804"/>
    <lineage>
        <taxon>Bacteria</taxon>
        <taxon>Pseudomonadati</taxon>
        <taxon>Pseudomonadota</taxon>
        <taxon>Gammaproteobacteria</taxon>
        <taxon>Alteromonadales</taxon>
        <taxon>Psychromonadaceae</taxon>
        <taxon>Psychromonas</taxon>
    </lineage>
</organism>
<keyword evidence="4" id="KW-1185">Reference proteome</keyword>
<feature type="transmembrane region" description="Helical" evidence="1">
    <location>
        <begin position="204"/>
        <end position="226"/>
    </location>
</feature>
<proteinExistence type="predicted"/>
<dbReference type="Pfam" id="PF00892">
    <property type="entry name" value="EamA"/>
    <property type="match status" value="2"/>
</dbReference>
<evidence type="ECO:0000259" key="2">
    <source>
        <dbReference type="Pfam" id="PF00892"/>
    </source>
</evidence>
<name>A1T0V9_PSYIN</name>
<feature type="domain" description="EamA" evidence="2">
    <location>
        <begin position="4"/>
        <end position="136"/>
    </location>
</feature>
<dbReference type="RefSeq" id="WP_011771922.1">
    <property type="nucleotide sequence ID" value="NC_008709.1"/>
</dbReference>
<feature type="transmembrane region" description="Helical" evidence="1">
    <location>
        <begin position="37"/>
        <end position="55"/>
    </location>
</feature>
<dbReference type="SUPFAM" id="SSF103481">
    <property type="entry name" value="Multidrug resistance efflux transporter EmrE"/>
    <property type="match status" value="2"/>
</dbReference>
<dbReference type="OrthoDB" id="369870at2"/>
<dbReference type="KEGG" id="pin:Ping_3697"/>
<protein>
    <submittedName>
        <fullName evidence="3">RarD protein, DMT superfamily transporter</fullName>
    </submittedName>
</protein>
<dbReference type="InterPro" id="IPR037185">
    <property type="entry name" value="EmrE-like"/>
</dbReference>
<dbReference type="AlphaFoldDB" id="A1T0V9"/>
<gene>
    <name evidence="3" type="ordered locus">Ping_3697</name>
</gene>
<keyword evidence="1" id="KW-0812">Transmembrane</keyword>
<evidence type="ECO:0000256" key="1">
    <source>
        <dbReference type="SAM" id="Phobius"/>
    </source>
</evidence>
<dbReference type="EMBL" id="CP000510">
    <property type="protein sequence ID" value="ABM05374.1"/>
    <property type="molecule type" value="Genomic_DNA"/>
</dbReference>
<evidence type="ECO:0000313" key="3">
    <source>
        <dbReference type="EMBL" id="ABM05374.1"/>
    </source>
</evidence>
<accession>A1T0V9</accession>
<dbReference type="Proteomes" id="UP000000639">
    <property type="component" value="Chromosome"/>
</dbReference>
<feature type="transmembrane region" description="Helical" evidence="1">
    <location>
        <begin position="173"/>
        <end position="192"/>
    </location>
</feature>
<dbReference type="PANTHER" id="PTHR22911:SF137">
    <property type="entry name" value="SOLUTE CARRIER FAMILY 35 MEMBER G2-RELATED"/>
    <property type="match status" value="1"/>
</dbReference>
<keyword evidence="1" id="KW-0472">Membrane</keyword>
<dbReference type="InterPro" id="IPR000620">
    <property type="entry name" value="EamA_dom"/>
</dbReference>
<dbReference type="HOGENOM" id="CLU_054508_0_0_6"/>
<feature type="transmembrane region" description="Helical" evidence="1">
    <location>
        <begin position="259"/>
        <end position="276"/>
    </location>
</feature>
<sequence length="296" mass="33566">MRFHFFAILAFVVWGLTPVFFHYFPANNMAELWAYRIIWSFTLVVLWLKFTGVKVDLKKLWNDKRSFLAISISGVIMNISWYGFVYALSNNYVLDASMAYFIAPILTAGFSWFLFKEKTDNIQRLSLLLMCGALIYLAISQGVAPSLSLVIAVSFAAYMALKKLSKFSNNENLYIENLIQLPAALITVVVIASSHNPSQPDPAYYVLLGAVFLQIIPVFLLSAAISNVNLQKIVVYQYVEPTLHFLLAVFVYHEGLDKPLFNTLIIVWIAIAMWLGNEKKKSSKTNIQHDPNLTDN</sequence>
<feature type="transmembrane region" description="Helical" evidence="1">
    <location>
        <begin position="67"/>
        <end position="85"/>
    </location>
</feature>
<evidence type="ECO:0000313" key="4">
    <source>
        <dbReference type="Proteomes" id="UP000000639"/>
    </source>
</evidence>
<reference evidence="3 4" key="1">
    <citation type="submission" date="2007-01" db="EMBL/GenBank/DDBJ databases">
        <title>Complete sequence of Psychromonas ingrahamii 37.</title>
        <authorList>
            <consortium name="US DOE Joint Genome Institute"/>
            <person name="Copeland A."/>
            <person name="Lucas S."/>
            <person name="Lapidus A."/>
            <person name="Barry K."/>
            <person name="Detter J.C."/>
            <person name="Glavina del Rio T."/>
            <person name="Hammon N."/>
            <person name="Israni S."/>
            <person name="Dalin E."/>
            <person name="Tice H."/>
            <person name="Pitluck S."/>
            <person name="Thompson L.S."/>
            <person name="Brettin T."/>
            <person name="Bruce D."/>
            <person name="Han C."/>
            <person name="Tapia R."/>
            <person name="Schmutz J."/>
            <person name="Larimer F."/>
            <person name="Land M."/>
            <person name="Hauser L."/>
            <person name="Kyrpides N."/>
            <person name="Ivanova N."/>
            <person name="Staley J."/>
            <person name="Richardson P."/>
        </authorList>
    </citation>
    <scope>NUCLEOTIDE SEQUENCE [LARGE SCALE GENOMIC DNA]</scope>
    <source>
        <strain evidence="3 4">37</strain>
    </source>
</reference>
<dbReference type="GO" id="GO:0005886">
    <property type="term" value="C:plasma membrane"/>
    <property type="evidence" value="ECO:0007669"/>
    <property type="project" value="TreeGrafter"/>
</dbReference>
<feature type="domain" description="EamA" evidence="2">
    <location>
        <begin position="148"/>
        <end position="273"/>
    </location>
</feature>